<feature type="region of interest" description="Disordered" evidence="1">
    <location>
        <begin position="165"/>
        <end position="270"/>
    </location>
</feature>
<keyword evidence="3" id="KW-1185">Reference proteome</keyword>
<accession>W9WA62</accession>
<feature type="compositionally biased region" description="Basic and acidic residues" evidence="1">
    <location>
        <begin position="28"/>
        <end position="45"/>
    </location>
</feature>
<organism evidence="2 3">
    <name type="scientific">Cladophialophora yegresii CBS 114405</name>
    <dbReference type="NCBI Taxonomy" id="1182544"/>
    <lineage>
        <taxon>Eukaryota</taxon>
        <taxon>Fungi</taxon>
        <taxon>Dikarya</taxon>
        <taxon>Ascomycota</taxon>
        <taxon>Pezizomycotina</taxon>
        <taxon>Eurotiomycetes</taxon>
        <taxon>Chaetothyriomycetidae</taxon>
        <taxon>Chaetothyriales</taxon>
        <taxon>Herpotrichiellaceae</taxon>
        <taxon>Cladophialophora</taxon>
    </lineage>
</organism>
<feature type="compositionally biased region" description="Gly residues" evidence="1">
    <location>
        <begin position="176"/>
        <end position="186"/>
    </location>
</feature>
<name>W9WA62_9EURO</name>
<dbReference type="eggNOG" id="ENOG502T5JT">
    <property type="taxonomic scope" value="Eukaryota"/>
</dbReference>
<feature type="region of interest" description="Disordered" evidence="1">
    <location>
        <begin position="283"/>
        <end position="329"/>
    </location>
</feature>
<proteinExistence type="predicted"/>
<dbReference type="GeneID" id="19175964"/>
<dbReference type="VEuPathDB" id="FungiDB:A1O7_01351"/>
<feature type="compositionally biased region" description="Low complexity" evidence="1">
    <location>
        <begin position="187"/>
        <end position="200"/>
    </location>
</feature>
<feature type="compositionally biased region" description="Basic and acidic residues" evidence="1">
    <location>
        <begin position="252"/>
        <end position="263"/>
    </location>
</feature>
<gene>
    <name evidence="2" type="ORF">A1O7_01351</name>
</gene>
<dbReference type="HOGENOM" id="CLU_055655_0_0_1"/>
<dbReference type="AlphaFoldDB" id="W9WA62"/>
<dbReference type="RefSeq" id="XP_007753579.1">
    <property type="nucleotide sequence ID" value="XM_007755389.1"/>
</dbReference>
<feature type="compositionally biased region" description="Polar residues" evidence="1">
    <location>
        <begin position="1"/>
        <end position="13"/>
    </location>
</feature>
<evidence type="ECO:0000313" key="3">
    <source>
        <dbReference type="Proteomes" id="UP000019473"/>
    </source>
</evidence>
<evidence type="ECO:0000256" key="1">
    <source>
        <dbReference type="SAM" id="MobiDB-lite"/>
    </source>
</evidence>
<dbReference type="EMBL" id="AMGW01000001">
    <property type="protein sequence ID" value="EXJ65012.1"/>
    <property type="molecule type" value="Genomic_DNA"/>
</dbReference>
<reference evidence="2 3" key="1">
    <citation type="submission" date="2013-03" db="EMBL/GenBank/DDBJ databases">
        <title>The Genome Sequence of Cladophialophora yegresii CBS 114405.</title>
        <authorList>
            <consortium name="The Broad Institute Genomics Platform"/>
            <person name="Cuomo C."/>
            <person name="de Hoog S."/>
            <person name="Gorbushina A."/>
            <person name="Walker B."/>
            <person name="Young S.K."/>
            <person name="Zeng Q."/>
            <person name="Gargeya S."/>
            <person name="Fitzgerald M."/>
            <person name="Haas B."/>
            <person name="Abouelleil A."/>
            <person name="Allen A.W."/>
            <person name="Alvarado L."/>
            <person name="Arachchi H.M."/>
            <person name="Berlin A.M."/>
            <person name="Chapman S.B."/>
            <person name="Gainer-Dewar J."/>
            <person name="Goldberg J."/>
            <person name="Griggs A."/>
            <person name="Gujja S."/>
            <person name="Hansen M."/>
            <person name="Howarth C."/>
            <person name="Imamovic A."/>
            <person name="Ireland A."/>
            <person name="Larimer J."/>
            <person name="McCowan C."/>
            <person name="Murphy C."/>
            <person name="Pearson M."/>
            <person name="Poon T.W."/>
            <person name="Priest M."/>
            <person name="Roberts A."/>
            <person name="Saif S."/>
            <person name="Shea T."/>
            <person name="Sisk P."/>
            <person name="Sykes S."/>
            <person name="Wortman J."/>
            <person name="Nusbaum C."/>
            <person name="Birren B."/>
        </authorList>
    </citation>
    <scope>NUCLEOTIDE SEQUENCE [LARGE SCALE GENOMIC DNA]</scope>
    <source>
        <strain evidence="2 3">CBS 114405</strain>
    </source>
</reference>
<evidence type="ECO:0000313" key="2">
    <source>
        <dbReference type="EMBL" id="EXJ65012.1"/>
    </source>
</evidence>
<feature type="compositionally biased region" description="Low complexity" evidence="1">
    <location>
        <begin position="283"/>
        <end position="294"/>
    </location>
</feature>
<protein>
    <submittedName>
        <fullName evidence="2">Uncharacterized protein</fullName>
    </submittedName>
</protein>
<feature type="region of interest" description="Disordered" evidence="1">
    <location>
        <begin position="1"/>
        <end position="46"/>
    </location>
</feature>
<sequence length="486" mass="52569">MSKATTASRNASPRLSHHPSIQPAASTDTRHDNTAPAPEPRRTFEGRLLGPEFRILEYLRSDNHGDVYSVTRTPARTRQTTQARATDRESTLLASSNSYEAKAVDLALCGRELRTHRQKHIKRLKATASYVCVLNAWGLKWVVRRVKCSNAVVIVKDAGTVTGTGTGKDAIKGAVTGSGDGTGTGMGSSSSSSVGTTSGAGPIGDYTPRASSLFPFLDGDDPPQQSECVALRSPSPLHHGGAETEQVQVEEGGGHDQDEDGHGDAINTNIADGPSVVVAGEAAGHAAPSAGAEACESESTRSENSSPARDGSTRPQKQKARWRAKQRETRRLIRTRRLESAAESNAVLLPLPRRRVRIALRLPGSGGELWVDSWYWFTAGQGTTTSSDARPENPLSKVLDGLNCRGESAQVYLLMRRSVYAPRPWHHTRLLVGGGPSDFWKHGHDTTFITVDRDGQWSVPAYRWACDGERCSICHIDDTNYGQKYP</sequence>
<dbReference type="OrthoDB" id="4161828at2759"/>
<comment type="caution">
    <text evidence="2">The sequence shown here is derived from an EMBL/GenBank/DDBJ whole genome shotgun (WGS) entry which is preliminary data.</text>
</comment>
<dbReference type="Proteomes" id="UP000019473">
    <property type="component" value="Unassembled WGS sequence"/>
</dbReference>